<evidence type="ECO:0000313" key="2">
    <source>
        <dbReference type="Proteomes" id="UP000504636"/>
    </source>
</evidence>
<dbReference type="EMBL" id="MU003705">
    <property type="protein sequence ID" value="KAF2807414.1"/>
    <property type="molecule type" value="Genomic_DNA"/>
</dbReference>
<sequence length="1654" mass="187801">MSVDNRVLRNGAPSTVARHLLDALAKTTEDVISAHLLESVKNESISPVTFKIWLSIRKTPRTLLHALNQDFSALVRGQAIRQLGRELRGAKWRETWDGVGQISGVVSLLSQFSVSDVRYFTITIGRCGSGVDVEEKREVITRLVRSLHPDLFKKNEDSETQKVLDDRPLNDYAEDLLPGCAATTIDQLWRTSSLDHHTTLFVKHHPDLFRKICVEEILSKSEDRTASTFYLPSLLRHSPPRSSQAPGLSESMLFSLNLLRQLVQSEKATISEKTFIRELVEPLIRRAYRKFKLTREWDRIKEIVDLSLAYIKLHPSAASEVDLNSDFVYYIVRCWSNEEQMFQGQLLTLLQIALKRSKSSIADYHGIFRALVREDQKSLRYKLLRFCFLAQDENSGDIDRIEDLRSIPITNCPPGLFFSLERQDAIALLRRLRKAKPEEEFLTLGERASILYRSPMIDTEYGDASLLLLLLEKNDVSEEWLAGVKKSVDDRRKRSAVSREPTDRAFYANSAIWYAVASGSLDLYEETLLWARRYIRDPLAAKELYSNDRSTLDTTESFKLLSGIPTVISYDLPKDVLRSRLVKANQIIYQVFETACMALKEPSFQRSDWNAPLDLFREVTLLRVERSKEVQKTLNLSDDMTYEVLWKDSLELILKVEKEAMKSENEQLRFRHPYAPFRTSSFDGPYAITDGAPATYRFFDNLAKARNEIWCAYRPTIVPATASLSSPWPRGLGIQFLTDPWEMRAFPPEKLTPYMASRASAIVFQDPDEALAPLPEDDETRLAVGSFIDDYCAALAIYIPPSCEGDEREKRITLAWNHAVGPLSSRRMSNVEAEEYWHPKFTGTLGKKGMPPRKLTTFHKYQPSTQKYQPLPKEVDPSETVEWNPFKPTQPIVPIRNLPPTRLDCSVVEDNRNHSDLAVPFRPMKIPEHGITFLEKKSVRRWAYPTQAYLTEEQLYPTEVQPSPEIREAQIASALLLLDSRIKGPSRLFSAPFPSSFDIRYPSLFLDEDFLLNLDTKEKDARSILARHIASVPPSVLQSLTKSALNAISNNPTDLVEAERIAYSLVTLLGKSDRPQFASSLITQTTIENPDASSWHRQWLSKTFLCRLPASQARETIQSFSSGITAKLKTQSQRPPPTSAGKAATTPSKSLIKITTVKYLAQLLDGGKFVSKRVTVDVLVDIFQNSTHLDIRVAVITAMLNLLLQCPEDVSNPLATQLLTSLKTTIPIAGSLNERRHLTEAEWQASESTQTAPEVYDEGNFATWPPIFEAIARFVKNSTHSAFWRKQIFTTILLPITDASRRNLARWAAIFLAQHGFALSASDLPRIPFRPEALQIVETHPTWTPKKYLDIYHAYVLLNIHPPAALVTLREMILTLPADERKSSQNGNFLHLFNAAPEVWMLQRVNLCSLLKRPWQASEVPDGIEFADVERVVLEQAKAVLQCPEPNFGLWKQFRMKVLDPDLRPLTADNAAGKQAWVENIKPLVEQLVEYIDGLRTEAWQRDPRRVPAYLPSTLELRVLLLPYPSLPSSQGEAERCRVFADSVVGFIEGFAEGKKPYHADFRKVRAAAMMCPREHKLRVACALGDVELEEVDVAGYLRVELADELVRAVAMWKGNDEDAVAKTKEMIEKWAGSEDEVVRMVGVRLEEVVKGWV</sequence>
<protein>
    <submittedName>
        <fullName evidence="1 3">Uncharacterized protein</fullName>
    </submittedName>
</protein>
<name>A0A6A6YHD8_9PEZI</name>
<reference evidence="3" key="2">
    <citation type="submission" date="2020-04" db="EMBL/GenBank/DDBJ databases">
        <authorList>
            <consortium name="NCBI Genome Project"/>
        </authorList>
    </citation>
    <scope>NUCLEOTIDE SEQUENCE</scope>
    <source>
        <strain evidence="3">CBS 304.34</strain>
    </source>
</reference>
<keyword evidence="2" id="KW-1185">Reference proteome</keyword>
<evidence type="ECO:0000313" key="1">
    <source>
        <dbReference type="EMBL" id="KAF2807414.1"/>
    </source>
</evidence>
<accession>A0A6A6YHD8</accession>
<dbReference type="OrthoDB" id="2549237at2759"/>
<gene>
    <name evidence="1 3" type="ORF">BDZ99DRAFT_392609</name>
</gene>
<dbReference type="Proteomes" id="UP000504636">
    <property type="component" value="Unplaced"/>
</dbReference>
<evidence type="ECO:0000313" key="3">
    <source>
        <dbReference type="RefSeq" id="XP_033574378.1"/>
    </source>
</evidence>
<dbReference type="GeneID" id="54456691"/>
<reference evidence="3" key="3">
    <citation type="submission" date="2025-04" db="UniProtKB">
        <authorList>
            <consortium name="RefSeq"/>
        </authorList>
    </citation>
    <scope>IDENTIFICATION</scope>
    <source>
        <strain evidence="3">CBS 304.34</strain>
    </source>
</reference>
<organism evidence="1">
    <name type="scientific">Mytilinidion resinicola</name>
    <dbReference type="NCBI Taxonomy" id="574789"/>
    <lineage>
        <taxon>Eukaryota</taxon>
        <taxon>Fungi</taxon>
        <taxon>Dikarya</taxon>
        <taxon>Ascomycota</taxon>
        <taxon>Pezizomycotina</taxon>
        <taxon>Dothideomycetes</taxon>
        <taxon>Pleosporomycetidae</taxon>
        <taxon>Mytilinidiales</taxon>
        <taxon>Mytilinidiaceae</taxon>
        <taxon>Mytilinidion</taxon>
    </lineage>
</organism>
<proteinExistence type="predicted"/>
<reference evidence="1 3" key="1">
    <citation type="journal article" date="2020" name="Stud. Mycol.">
        <title>101 Dothideomycetes genomes: a test case for predicting lifestyles and emergence of pathogens.</title>
        <authorList>
            <person name="Haridas S."/>
            <person name="Albert R."/>
            <person name="Binder M."/>
            <person name="Bloem J."/>
            <person name="Labutti K."/>
            <person name="Salamov A."/>
            <person name="Andreopoulos B."/>
            <person name="Baker S."/>
            <person name="Barry K."/>
            <person name="Bills G."/>
            <person name="Bluhm B."/>
            <person name="Cannon C."/>
            <person name="Castanera R."/>
            <person name="Culley D."/>
            <person name="Daum C."/>
            <person name="Ezra D."/>
            <person name="Gonzalez J."/>
            <person name="Henrissat B."/>
            <person name="Kuo A."/>
            <person name="Liang C."/>
            <person name="Lipzen A."/>
            <person name="Lutzoni F."/>
            <person name="Magnuson J."/>
            <person name="Mondo S."/>
            <person name="Nolan M."/>
            <person name="Ohm R."/>
            <person name="Pangilinan J."/>
            <person name="Park H.-J."/>
            <person name="Ramirez L."/>
            <person name="Alfaro M."/>
            <person name="Sun H."/>
            <person name="Tritt A."/>
            <person name="Yoshinaga Y."/>
            <person name="Zwiers L.-H."/>
            <person name="Turgeon B."/>
            <person name="Goodwin S."/>
            <person name="Spatafora J."/>
            <person name="Crous P."/>
            <person name="Grigoriev I."/>
        </authorList>
    </citation>
    <scope>NUCLEOTIDE SEQUENCE</scope>
    <source>
        <strain evidence="1 3">CBS 304.34</strain>
    </source>
</reference>
<dbReference type="RefSeq" id="XP_033574378.1">
    <property type="nucleotide sequence ID" value="XM_033715798.1"/>
</dbReference>